<feature type="domain" description="PIN" evidence="1">
    <location>
        <begin position="5"/>
        <end position="150"/>
    </location>
</feature>
<proteinExistence type="predicted"/>
<accession>F7PHC8</accession>
<dbReference type="Gene3D" id="3.40.50.1010">
    <property type="entry name" value="5'-nuclease"/>
    <property type="match status" value="1"/>
</dbReference>
<dbReference type="Proteomes" id="UP000003861">
    <property type="component" value="Unassembled WGS sequence"/>
</dbReference>
<dbReference type="InterPro" id="IPR029060">
    <property type="entry name" value="PIN-like_dom_sf"/>
</dbReference>
<evidence type="ECO:0000313" key="3">
    <source>
        <dbReference type="Proteomes" id="UP000003861"/>
    </source>
</evidence>
<dbReference type="SUPFAM" id="SSF88723">
    <property type="entry name" value="PIN domain-like"/>
    <property type="match status" value="1"/>
</dbReference>
<evidence type="ECO:0000313" key="2">
    <source>
        <dbReference type="EMBL" id="ERJ04753.1"/>
    </source>
</evidence>
<sequence>MTTAVDTNALIALLYEDEYAGASEKALRRAYQEGRVVVAPIVYAELAADGHFDTTDDLNRFLDDFSIQLVEPSREALFEAGKAFQRYTERRPDGLQCPSCGAKQSVTCEQCDTALSPRQHIAADFIIGGHASVDADSLVSFDEGFYNTYFSSLTVLPDLLDEM</sequence>
<dbReference type="EMBL" id="AFNT02000058">
    <property type="protein sequence ID" value="ERJ04753.1"/>
    <property type="molecule type" value="Genomic_DNA"/>
</dbReference>
<dbReference type="AlphaFoldDB" id="F7PHC8"/>
<organism evidence="2 3">
    <name type="scientific">Halorhabdus tiamatea SARL4B</name>
    <dbReference type="NCBI Taxonomy" id="1033806"/>
    <lineage>
        <taxon>Archaea</taxon>
        <taxon>Methanobacteriati</taxon>
        <taxon>Methanobacteriota</taxon>
        <taxon>Stenosarchaea group</taxon>
        <taxon>Halobacteria</taxon>
        <taxon>Halobacteriales</taxon>
        <taxon>Haloarculaceae</taxon>
        <taxon>Halorhabdus</taxon>
    </lineage>
</organism>
<name>F7PHC8_9EURY</name>
<comment type="caution">
    <text evidence="2">The sequence shown here is derived from an EMBL/GenBank/DDBJ whole genome shotgun (WGS) entry which is preliminary data.</text>
</comment>
<protein>
    <submittedName>
        <fullName evidence="2">Putative ribonuclease VapC protein</fullName>
    </submittedName>
</protein>
<dbReference type="OrthoDB" id="195544at2157"/>
<reference evidence="2 3" key="2">
    <citation type="journal article" date="2013" name="PLoS ONE">
        <title>INDIGO - INtegrated Data Warehouse of MIcrobial GenOmes with Examples from the Red Sea Extremophiles.</title>
        <authorList>
            <person name="Alam I."/>
            <person name="Antunes A."/>
            <person name="Kamau A.A."/>
            <person name="Ba Alawi W."/>
            <person name="Kalkatawi M."/>
            <person name="Stingl U."/>
            <person name="Bajic V.B."/>
        </authorList>
    </citation>
    <scope>NUCLEOTIDE SEQUENCE [LARGE SCALE GENOMIC DNA]</scope>
    <source>
        <strain evidence="2 3">SARL4B</strain>
    </source>
</reference>
<dbReference type="InterPro" id="IPR002716">
    <property type="entry name" value="PIN_dom"/>
</dbReference>
<reference evidence="2 3" key="1">
    <citation type="journal article" date="2011" name="J. Bacteriol.">
        <title>Genome sequence of Halorhabdus tiamatea, the first archaeon isolated from a deep-sea anoxic brine lake.</title>
        <authorList>
            <person name="Antunes A."/>
            <person name="Alam I."/>
            <person name="Bajic V.B."/>
            <person name="Stingl U."/>
        </authorList>
    </citation>
    <scope>NUCLEOTIDE SEQUENCE [LARGE SCALE GENOMIC DNA]</scope>
    <source>
        <strain evidence="2 3">SARL4B</strain>
    </source>
</reference>
<dbReference type="GeneID" id="23797650"/>
<evidence type="ECO:0000259" key="1">
    <source>
        <dbReference type="Pfam" id="PF01850"/>
    </source>
</evidence>
<dbReference type="RefSeq" id="WP_008524789.1">
    <property type="nucleotide sequence ID" value="NC_021913.1"/>
</dbReference>
<gene>
    <name evidence="2" type="ORF">HLRTI_003265</name>
</gene>
<dbReference type="CDD" id="cd09871">
    <property type="entry name" value="PIN_MtVapC28-VapC30-like"/>
    <property type="match status" value="1"/>
</dbReference>
<dbReference type="Pfam" id="PF01850">
    <property type="entry name" value="PIN"/>
    <property type="match status" value="1"/>
</dbReference>